<evidence type="ECO:0000313" key="1">
    <source>
        <dbReference type="EMBL" id="AFK50901.1"/>
    </source>
</evidence>
<dbReference type="InParanoid" id="I3TDR3"/>
<protein>
    <submittedName>
        <fullName evidence="1">Uncharacterized protein</fullName>
    </submittedName>
</protein>
<accession>I3TDR3</accession>
<dbReference type="OrthoDB" id="17367at2157"/>
<dbReference type="GeneID" id="13012773"/>
<sequence>MLPDSVREVYFSDYYRVLVVEEDDKVFVSVDVYKKGFDYPVTRTSCVKEDFCLIYSTLDPALAGPELKDVTLSLEVVGSKTPGGVETLNVRWVLRKPVGEDVLRKVFETSWLLIRAKPTPQ</sequence>
<keyword evidence="2" id="KW-1185">Reference proteome</keyword>
<dbReference type="eggNOG" id="arCOG08869">
    <property type="taxonomic scope" value="Archaea"/>
</dbReference>
<dbReference type="STRING" id="1184251.TCELL_0476"/>
<reference evidence="1 2" key="1">
    <citation type="journal article" date="2012" name="J. Bacteriol.">
        <title>Complete genome sequence of the hyperthermophilic cellulolytic Crenarchaeon 'Thermogladius cellulolyticus' 1633.</title>
        <authorList>
            <person name="Mardanov A.V."/>
            <person name="Kochetkova T.V."/>
            <person name="Beletsky A.V."/>
            <person name="Bonch-Osmolovskaya E.A."/>
            <person name="Ravin N.V."/>
            <person name="Skryabin K.G."/>
        </authorList>
    </citation>
    <scope>NUCLEOTIDE SEQUENCE [LARGE SCALE GENOMIC DNA]</scope>
    <source>
        <strain evidence="2">DSM 22663 / VKM B-2946 / 1633</strain>
    </source>
</reference>
<name>I3TDR3_THEC1</name>
<dbReference type="RefSeq" id="WP_014737151.1">
    <property type="nucleotide sequence ID" value="NC_017954.1"/>
</dbReference>
<gene>
    <name evidence="1" type="ordered locus">TCELL_0476</name>
</gene>
<dbReference type="AlphaFoldDB" id="I3TDR3"/>
<proteinExistence type="predicted"/>
<dbReference type="EMBL" id="CP003531">
    <property type="protein sequence ID" value="AFK50901.1"/>
    <property type="molecule type" value="Genomic_DNA"/>
</dbReference>
<evidence type="ECO:0000313" key="2">
    <source>
        <dbReference type="Proteomes" id="UP000005270"/>
    </source>
</evidence>
<dbReference type="Proteomes" id="UP000005270">
    <property type="component" value="Chromosome"/>
</dbReference>
<dbReference type="HOGENOM" id="CLU_1965450_0_0_2"/>
<dbReference type="KEGG" id="thg:TCELL_0476"/>
<organism evidence="1 2">
    <name type="scientific">Thermogladius calderae (strain DSM 22663 / VKM B-2946 / 1633)</name>
    <dbReference type="NCBI Taxonomy" id="1184251"/>
    <lineage>
        <taxon>Archaea</taxon>
        <taxon>Thermoproteota</taxon>
        <taxon>Thermoprotei</taxon>
        <taxon>Desulfurococcales</taxon>
        <taxon>Desulfurococcaceae</taxon>
        <taxon>Thermogladius</taxon>
    </lineage>
</organism>